<evidence type="ECO:0000313" key="3">
    <source>
        <dbReference type="Proteomes" id="UP000006868"/>
    </source>
</evidence>
<keyword evidence="1" id="KW-0472">Membrane</keyword>
<reference evidence="2 3" key="1">
    <citation type="journal article" date="2011" name="J. Bacteriol.">
        <title>Complete genome sequence of Paenibacillus polymyxa SC2, a strain of plant growth-promoting Rhizobacterium with broad-spectrum antimicrobial activity.</title>
        <authorList>
            <person name="Ma M."/>
            <person name="Wang C."/>
            <person name="Ding Y."/>
            <person name="Li L."/>
            <person name="Shen D."/>
            <person name="Jiang X."/>
            <person name="Guan D."/>
            <person name="Cao F."/>
            <person name="Chen H."/>
            <person name="Feng R."/>
            <person name="Wang X."/>
            <person name="Ge Y."/>
            <person name="Yao L."/>
            <person name="Bing X."/>
            <person name="Yang X."/>
            <person name="Li J."/>
            <person name="Du B."/>
        </authorList>
    </citation>
    <scope>NUCLEOTIDE SEQUENCE [LARGE SCALE GENOMIC DNA]</scope>
    <source>
        <strain evidence="2 3">SC2</strain>
        <plasmid evidence="3">pSC2</plasmid>
    </source>
</reference>
<sequence>MIRLLEKINFYIVGLLAATINLFVYTDPKFNFEIKLISALTILICITGLIRHRDKSSKKKALH</sequence>
<dbReference type="AlphaFoldDB" id="A0A0D5ZCA0"/>
<dbReference type="KEGG" id="ppm:PPSC2_26845"/>
<dbReference type="EMBL" id="CP002214">
    <property type="protein sequence ID" value="AKA44365.1"/>
    <property type="molecule type" value="Genomic_DNA"/>
</dbReference>
<dbReference type="HOGENOM" id="CLU_2881685_0_0_9"/>
<feature type="transmembrane region" description="Helical" evidence="1">
    <location>
        <begin position="9"/>
        <end position="26"/>
    </location>
</feature>
<evidence type="ECO:0000256" key="1">
    <source>
        <dbReference type="SAM" id="Phobius"/>
    </source>
</evidence>
<geneLocation type="plasmid" evidence="2 3">
    <name>pSC2</name>
</geneLocation>
<keyword evidence="2" id="KW-0614">Plasmid</keyword>
<evidence type="ECO:0000313" key="2">
    <source>
        <dbReference type="EMBL" id="AKA44365.1"/>
    </source>
</evidence>
<feature type="transmembrane region" description="Helical" evidence="1">
    <location>
        <begin position="32"/>
        <end position="50"/>
    </location>
</feature>
<accession>A0A0D5ZCA0</accession>
<gene>
    <name evidence="2" type="ORF">PPSC2_26845</name>
</gene>
<dbReference type="PATRIC" id="fig|886882.15.peg.5674"/>
<keyword evidence="1" id="KW-0812">Transmembrane</keyword>
<proteinExistence type="predicted"/>
<name>A0A0D5ZCA0_PAEPS</name>
<dbReference type="Proteomes" id="UP000006868">
    <property type="component" value="Plasmid pSC2"/>
</dbReference>
<protein>
    <submittedName>
        <fullName evidence="2">Uncharacterized protein</fullName>
    </submittedName>
</protein>
<keyword evidence="1" id="KW-1133">Transmembrane helix</keyword>
<organism evidence="2 3">
    <name type="scientific">Paenibacillus polymyxa (strain SC2)</name>
    <name type="common">Bacillus polymyxa</name>
    <dbReference type="NCBI Taxonomy" id="886882"/>
    <lineage>
        <taxon>Bacteria</taxon>
        <taxon>Bacillati</taxon>
        <taxon>Bacillota</taxon>
        <taxon>Bacilli</taxon>
        <taxon>Bacillales</taxon>
        <taxon>Paenibacillaceae</taxon>
        <taxon>Paenibacillus</taxon>
    </lineage>
</organism>